<gene>
    <name evidence="1" type="ORF">Ccrd_015972</name>
</gene>
<dbReference type="Gramene" id="KVI05752">
    <property type="protein sequence ID" value="KVI05752"/>
    <property type="gene ID" value="Ccrd_015972"/>
</dbReference>
<dbReference type="STRING" id="59895.A0A103YAX7"/>
<evidence type="ECO:0000313" key="1">
    <source>
        <dbReference type="EMBL" id="KVI05752.1"/>
    </source>
</evidence>
<evidence type="ECO:0000313" key="2">
    <source>
        <dbReference type="Proteomes" id="UP000243975"/>
    </source>
</evidence>
<proteinExistence type="predicted"/>
<accession>A0A103YAX7</accession>
<reference evidence="1 2" key="1">
    <citation type="journal article" date="2016" name="Sci. Rep.">
        <title>The genome sequence of the outbreeding globe artichoke constructed de novo incorporating a phase-aware low-pass sequencing strategy of F1 progeny.</title>
        <authorList>
            <person name="Scaglione D."/>
            <person name="Reyes-Chin-Wo S."/>
            <person name="Acquadro A."/>
            <person name="Froenicke L."/>
            <person name="Portis E."/>
            <person name="Beitel C."/>
            <person name="Tirone M."/>
            <person name="Mauro R."/>
            <person name="Lo Monaco A."/>
            <person name="Mauromicale G."/>
            <person name="Faccioli P."/>
            <person name="Cattivelli L."/>
            <person name="Rieseberg L."/>
            <person name="Michelmore R."/>
            <person name="Lanteri S."/>
        </authorList>
    </citation>
    <scope>NUCLEOTIDE SEQUENCE [LARGE SCALE GENOMIC DNA]</scope>
    <source>
        <strain evidence="1">2C</strain>
    </source>
</reference>
<dbReference type="Pfam" id="PF04720">
    <property type="entry name" value="PDDEXK_6"/>
    <property type="match status" value="1"/>
</dbReference>
<dbReference type="AlphaFoldDB" id="A0A103YAX7"/>
<dbReference type="EMBL" id="LEKV01001862">
    <property type="protein sequence ID" value="KVI05752.1"/>
    <property type="molecule type" value="Genomic_DNA"/>
</dbReference>
<protein>
    <submittedName>
        <fullName evidence="1">Uncharacterized protein</fullName>
    </submittedName>
</protein>
<name>A0A103YAX7_CYNCS</name>
<dbReference type="Proteomes" id="UP000243975">
    <property type="component" value="Unassembled WGS sequence"/>
</dbReference>
<dbReference type="InterPro" id="IPR006502">
    <property type="entry name" value="PDDEXK-like"/>
</dbReference>
<organism evidence="1 2">
    <name type="scientific">Cynara cardunculus var. scolymus</name>
    <name type="common">Globe artichoke</name>
    <name type="synonym">Cynara scolymus</name>
    <dbReference type="NCBI Taxonomy" id="59895"/>
    <lineage>
        <taxon>Eukaryota</taxon>
        <taxon>Viridiplantae</taxon>
        <taxon>Streptophyta</taxon>
        <taxon>Embryophyta</taxon>
        <taxon>Tracheophyta</taxon>
        <taxon>Spermatophyta</taxon>
        <taxon>Magnoliopsida</taxon>
        <taxon>eudicotyledons</taxon>
        <taxon>Gunneridae</taxon>
        <taxon>Pentapetalae</taxon>
        <taxon>asterids</taxon>
        <taxon>campanulids</taxon>
        <taxon>Asterales</taxon>
        <taxon>Asteraceae</taxon>
        <taxon>Carduoideae</taxon>
        <taxon>Cardueae</taxon>
        <taxon>Carduinae</taxon>
        <taxon>Cynara</taxon>
    </lineage>
</organism>
<keyword evidence="2" id="KW-1185">Reference proteome</keyword>
<sequence length="86" mass="9548">MFFSVCLNGIRVSELFGPVALGTPSIDLGGSFSTQGEYEYLDVIVEGGDRVLIDIDFRSEFKIAQPTGNYKLKPNESLKKSTKRQK</sequence>
<comment type="caution">
    <text evidence="1">The sequence shown here is derived from an EMBL/GenBank/DDBJ whole genome shotgun (WGS) entry which is preliminary data.</text>
</comment>